<feature type="region of interest" description="Disordered" evidence="1">
    <location>
        <begin position="1"/>
        <end position="44"/>
    </location>
</feature>
<evidence type="ECO:0000313" key="2">
    <source>
        <dbReference type="EMBL" id="GAA3392708.1"/>
    </source>
</evidence>
<reference evidence="3" key="1">
    <citation type="journal article" date="2019" name="Int. J. Syst. Evol. Microbiol.">
        <title>The Global Catalogue of Microorganisms (GCM) 10K type strain sequencing project: providing services to taxonomists for standard genome sequencing and annotation.</title>
        <authorList>
            <consortium name="The Broad Institute Genomics Platform"/>
            <consortium name="The Broad Institute Genome Sequencing Center for Infectious Disease"/>
            <person name="Wu L."/>
            <person name="Ma J."/>
        </authorList>
    </citation>
    <scope>NUCLEOTIDE SEQUENCE [LARGE SCALE GENOMIC DNA]</scope>
    <source>
        <strain evidence="3">JCM 9458</strain>
    </source>
</reference>
<comment type="caution">
    <text evidence="2">The sequence shown here is derived from an EMBL/GenBank/DDBJ whole genome shotgun (WGS) entry which is preliminary data.</text>
</comment>
<dbReference type="Proteomes" id="UP001501676">
    <property type="component" value="Unassembled WGS sequence"/>
</dbReference>
<name>A0ABP6T4Z7_9ACTN</name>
<proteinExistence type="predicted"/>
<gene>
    <name evidence="2" type="ORF">GCM10020369_55460</name>
</gene>
<keyword evidence="3" id="KW-1185">Reference proteome</keyword>
<protein>
    <submittedName>
        <fullName evidence="2">Uncharacterized protein</fullName>
    </submittedName>
</protein>
<evidence type="ECO:0000313" key="3">
    <source>
        <dbReference type="Proteomes" id="UP001501676"/>
    </source>
</evidence>
<dbReference type="EMBL" id="BAAAYN010000038">
    <property type="protein sequence ID" value="GAA3392708.1"/>
    <property type="molecule type" value="Genomic_DNA"/>
</dbReference>
<accession>A0ABP6T4Z7</accession>
<dbReference type="RefSeq" id="WP_345731168.1">
    <property type="nucleotide sequence ID" value="NZ_BAAAYN010000038.1"/>
</dbReference>
<feature type="compositionally biased region" description="Polar residues" evidence="1">
    <location>
        <begin position="1"/>
        <end position="13"/>
    </location>
</feature>
<evidence type="ECO:0000256" key="1">
    <source>
        <dbReference type="SAM" id="MobiDB-lite"/>
    </source>
</evidence>
<organism evidence="2 3">
    <name type="scientific">Cryptosporangium minutisporangium</name>
    <dbReference type="NCBI Taxonomy" id="113569"/>
    <lineage>
        <taxon>Bacteria</taxon>
        <taxon>Bacillati</taxon>
        <taxon>Actinomycetota</taxon>
        <taxon>Actinomycetes</taxon>
        <taxon>Cryptosporangiales</taxon>
        <taxon>Cryptosporangiaceae</taxon>
        <taxon>Cryptosporangium</taxon>
    </lineage>
</organism>
<sequence>MNAGSRWTSTTGPTEVLVVRPPSGPVTLRCGGEPMAPAGSVARDGVAQSGEPLLLGKRYTDPVSGLQLLCTKAGPGPVEVDGRPIERLDAKPLPASD</sequence>